<evidence type="ECO:0000313" key="2">
    <source>
        <dbReference type="Proteomes" id="UP000308365"/>
    </source>
</evidence>
<proteinExistence type="predicted"/>
<name>A0A4U1EPR3_MONMO</name>
<organism evidence="1 2">
    <name type="scientific">Monodon monoceros</name>
    <name type="common">Narwhal</name>
    <name type="synonym">Ceratodon monodon</name>
    <dbReference type="NCBI Taxonomy" id="40151"/>
    <lineage>
        <taxon>Eukaryota</taxon>
        <taxon>Metazoa</taxon>
        <taxon>Chordata</taxon>
        <taxon>Craniata</taxon>
        <taxon>Vertebrata</taxon>
        <taxon>Euteleostomi</taxon>
        <taxon>Mammalia</taxon>
        <taxon>Eutheria</taxon>
        <taxon>Laurasiatheria</taxon>
        <taxon>Artiodactyla</taxon>
        <taxon>Whippomorpha</taxon>
        <taxon>Cetacea</taxon>
        <taxon>Odontoceti</taxon>
        <taxon>Monodontidae</taxon>
        <taxon>Monodon</taxon>
    </lineage>
</organism>
<dbReference type="Proteomes" id="UP000308365">
    <property type="component" value="Unassembled WGS sequence"/>
</dbReference>
<sequence length="193" mass="21283">MSTLWYRILQVAVNSPACSEKTIILQVLGPVSSDWENLTSSSVSTWNVLSVVPENHHHFHSYLLRVLRRLQSHLGTLGPAQAHQPCDFLDAVSQLQELQEPLEMRILPTEQGPSSLASAFFAALYSLELNKDQATSWVISILSLLQNILITSKGDLPHIVSLTAAEQGAVLHEEKEHQTKRILAVLGNSSSSN</sequence>
<comment type="caution">
    <text evidence="1">The sequence shown here is derived from an EMBL/GenBank/DDBJ whole genome shotgun (WGS) entry which is preliminary data.</text>
</comment>
<reference evidence="2" key="1">
    <citation type="journal article" date="2019" name="IScience">
        <title>Narwhal Genome Reveals Long-Term Low Genetic Diversity despite Current Large Abundance Size.</title>
        <authorList>
            <person name="Westbury M.V."/>
            <person name="Petersen B."/>
            <person name="Garde E."/>
            <person name="Heide-Jorgensen M.P."/>
            <person name="Lorenzen E.D."/>
        </authorList>
    </citation>
    <scope>NUCLEOTIDE SEQUENCE [LARGE SCALE GENOMIC DNA]</scope>
</reference>
<gene>
    <name evidence="1" type="ORF">EI555_003639</name>
</gene>
<dbReference type="EMBL" id="RWIC01000982">
    <property type="protein sequence ID" value="TKC38529.1"/>
    <property type="molecule type" value="Genomic_DNA"/>
</dbReference>
<evidence type="ECO:0000313" key="1">
    <source>
        <dbReference type="EMBL" id="TKC38529.1"/>
    </source>
</evidence>
<accession>A0A4U1EPR3</accession>
<dbReference type="AlphaFoldDB" id="A0A4U1EPR3"/>
<protein>
    <submittedName>
        <fullName evidence="1">Uncharacterized protein</fullName>
    </submittedName>
</protein>